<name>A0A1X4NF92_9RHOB</name>
<keyword evidence="3 4" id="KW-0472">Membrane</keyword>
<dbReference type="Pfam" id="PF04588">
    <property type="entry name" value="HIG_1_N"/>
    <property type="match status" value="1"/>
</dbReference>
<dbReference type="InterPro" id="IPR007667">
    <property type="entry name" value="Hypoxia_induced_domain"/>
</dbReference>
<organism evidence="6 7">
    <name type="scientific">Marivita geojedonensis</name>
    <dbReference type="NCBI Taxonomy" id="1123756"/>
    <lineage>
        <taxon>Bacteria</taxon>
        <taxon>Pseudomonadati</taxon>
        <taxon>Pseudomonadota</taxon>
        <taxon>Alphaproteobacteria</taxon>
        <taxon>Rhodobacterales</taxon>
        <taxon>Roseobacteraceae</taxon>
        <taxon>Marivita</taxon>
    </lineage>
</organism>
<evidence type="ECO:0000313" key="6">
    <source>
        <dbReference type="EMBL" id="OSQ45607.1"/>
    </source>
</evidence>
<feature type="transmembrane region" description="Helical" evidence="4">
    <location>
        <begin position="6"/>
        <end position="25"/>
    </location>
</feature>
<evidence type="ECO:0000256" key="4">
    <source>
        <dbReference type="SAM" id="Phobius"/>
    </source>
</evidence>
<dbReference type="AlphaFoldDB" id="A0A1X4NF92"/>
<dbReference type="PROSITE" id="PS51503">
    <property type="entry name" value="HIG1"/>
    <property type="match status" value="1"/>
</dbReference>
<dbReference type="RefSeq" id="WP_085640991.1">
    <property type="nucleotide sequence ID" value="NZ_JFKC01000026.1"/>
</dbReference>
<accession>A0A1X4NF92</accession>
<evidence type="ECO:0000259" key="5">
    <source>
        <dbReference type="PROSITE" id="PS51503"/>
    </source>
</evidence>
<protein>
    <recommendedName>
        <fullName evidence="5">HIG1 domain-containing protein</fullName>
    </recommendedName>
</protein>
<evidence type="ECO:0000256" key="1">
    <source>
        <dbReference type="ARBA" id="ARBA00022692"/>
    </source>
</evidence>
<evidence type="ECO:0000256" key="2">
    <source>
        <dbReference type="ARBA" id="ARBA00022989"/>
    </source>
</evidence>
<keyword evidence="1 4" id="KW-0812">Transmembrane</keyword>
<dbReference type="OrthoDB" id="7284889at2"/>
<sequence>MMQDPLFIIAAIACLAVVAVLLFGIGSFAKGGEFNKKYANKAMRLRIIAQFVAVLLILLFVWMRGE</sequence>
<dbReference type="STRING" id="1123756.MGEO_17980"/>
<feature type="domain" description="HIG1" evidence="5">
    <location>
        <begin position="1"/>
        <end position="66"/>
    </location>
</feature>
<proteinExistence type="predicted"/>
<evidence type="ECO:0000313" key="7">
    <source>
        <dbReference type="Proteomes" id="UP000193926"/>
    </source>
</evidence>
<dbReference type="NCBIfam" id="NF033233">
    <property type="entry name" value="twin_helix"/>
    <property type="match status" value="1"/>
</dbReference>
<reference evidence="6 7" key="1">
    <citation type="submission" date="2014-03" db="EMBL/GenBank/DDBJ databases">
        <title>The draft genome sequence of Marivita geojedonensis KCTC 23882.</title>
        <authorList>
            <person name="Lai Q."/>
            <person name="Shao Z."/>
        </authorList>
    </citation>
    <scope>NUCLEOTIDE SEQUENCE [LARGE SCALE GENOMIC DNA]</scope>
    <source>
        <strain evidence="6 7">DPG-138</strain>
    </source>
</reference>
<feature type="transmembrane region" description="Helical" evidence="4">
    <location>
        <begin position="45"/>
        <end position="63"/>
    </location>
</feature>
<dbReference type="Proteomes" id="UP000193926">
    <property type="component" value="Unassembled WGS sequence"/>
</dbReference>
<keyword evidence="7" id="KW-1185">Reference proteome</keyword>
<keyword evidence="2 4" id="KW-1133">Transmembrane helix</keyword>
<dbReference type="EMBL" id="JFKC01000026">
    <property type="protein sequence ID" value="OSQ45607.1"/>
    <property type="molecule type" value="Genomic_DNA"/>
</dbReference>
<gene>
    <name evidence="6" type="ORF">MGEO_17980</name>
</gene>
<evidence type="ECO:0000256" key="3">
    <source>
        <dbReference type="ARBA" id="ARBA00023136"/>
    </source>
</evidence>
<comment type="caution">
    <text evidence="6">The sequence shown here is derived from an EMBL/GenBank/DDBJ whole genome shotgun (WGS) entry which is preliminary data.</text>
</comment>